<dbReference type="EMBL" id="JAFMPT010000003">
    <property type="protein sequence ID" value="MCC1483645.1"/>
    <property type="molecule type" value="Genomic_DNA"/>
</dbReference>
<sequence>MVQRIWHGYTTLENADAYENLLINEIMPGIADKQIPGYLGMQILRRISEECNDEVEFISIMNFSKLEDITGFMGKDYAVANLPEKAVKLMKRYDTRSQHYDIRDQKEY</sequence>
<name>A0ABS8EKN1_9FLAO</name>
<comment type="caution">
    <text evidence="1">The sequence shown here is derived from an EMBL/GenBank/DDBJ whole genome shotgun (WGS) entry which is preliminary data.</text>
</comment>
<evidence type="ECO:0008006" key="3">
    <source>
        <dbReference type="Google" id="ProtNLM"/>
    </source>
</evidence>
<gene>
    <name evidence="1" type="ORF">J1C55_03500</name>
</gene>
<organism evidence="1 2">
    <name type="scientific">Winogradskyella immobilis</name>
    <dbReference type="NCBI Taxonomy" id="2816852"/>
    <lineage>
        <taxon>Bacteria</taxon>
        <taxon>Pseudomonadati</taxon>
        <taxon>Bacteroidota</taxon>
        <taxon>Flavobacteriia</taxon>
        <taxon>Flavobacteriales</taxon>
        <taxon>Flavobacteriaceae</taxon>
        <taxon>Winogradskyella</taxon>
    </lineage>
</organism>
<evidence type="ECO:0000313" key="1">
    <source>
        <dbReference type="EMBL" id="MCC1483645.1"/>
    </source>
</evidence>
<keyword evidence="2" id="KW-1185">Reference proteome</keyword>
<reference evidence="2" key="1">
    <citation type="submission" date="2021-03" db="EMBL/GenBank/DDBJ databases">
        <title>Genome of Cognatishimia sp. F0-27.</title>
        <authorList>
            <person name="Ping X."/>
        </authorList>
    </citation>
    <scope>NUCLEOTIDE SEQUENCE [LARGE SCALE GENOMIC DNA]</scope>
    <source>
        <strain evidence="2">E313</strain>
    </source>
</reference>
<dbReference type="Proteomes" id="UP000778797">
    <property type="component" value="Unassembled WGS sequence"/>
</dbReference>
<reference evidence="2" key="2">
    <citation type="submission" date="2023-07" db="EMBL/GenBank/DDBJ databases">
        <title>Genome of Winogradskyella sp. E313.</title>
        <authorList>
            <person name="Zhou Y."/>
        </authorList>
    </citation>
    <scope>NUCLEOTIDE SEQUENCE [LARGE SCALE GENOMIC DNA]</scope>
    <source>
        <strain evidence="2">E313</strain>
    </source>
</reference>
<evidence type="ECO:0000313" key="2">
    <source>
        <dbReference type="Proteomes" id="UP000778797"/>
    </source>
</evidence>
<proteinExistence type="predicted"/>
<accession>A0ABS8EKN1</accession>
<protein>
    <recommendedName>
        <fullName evidence="3">Antibiotic biosynthesis monooxygenase</fullName>
    </recommendedName>
</protein>
<dbReference type="RefSeq" id="WP_227476095.1">
    <property type="nucleotide sequence ID" value="NZ_JAFMPT010000003.1"/>
</dbReference>